<name>A0A8H6IWD2_9PEZI</name>
<feature type="compositionally biased region" description="Low complexity" evidence="1">
    <location>
        <begin position="36"/>
        <end position="67"/>
    </location>
</feature>
<gene>
    <name evidence="2" type="ORF">CSOJ01_11958</name>
</gene>
<dbReference type="Proteomes" id="UP000652219">
    <property type="component" value="Unassembled WGS sequence"/>
</dbReference>
<comment type="caution">
    <text evidence="2">The sequence shown here is derived from an EMBL/GenBank/DDBJ whole genome shotgun (WGS) entry which is preliminary data.</text>
</comment>
<evidence type="ECO:0000313" key="2">
    <source>
        <dbReference type="EMBL" id="KAF6801139.1"/>
    </source>
</evidence>
<keyword evidence="3" id="KW-1185">Reference proteome</keyword>
<protein>
    <submittedName>
        <fullName evidence="2">Uncharacterized protein</fullName>
    </submittedName>
</protein>
<reference evidence="2 3" key="1">
    <citation type="journal article" date="2020" name="Phytopathology">
        <title>Genome Sequence Resources of Colletotrichum truncatum, C. plurivorum, C. musicola, and C. sojae: Four Species Pathogenic to Soybean (Glycine max).</title>
        <authorList>
            <person name="Rogerio F."/>
            <person name="Boufleur T.R."/>
            <person name="Ciampi-Guillardi M."/>
            <person name="Sukno S.A."/>
            <person name="Thon M.R."/>
            <person name="Massola Junior N.S."/>
            <person name="Baroncelli R."/>
        </authorList>
    </citation>
    <scope>NUCLEOTIDE SEQUENCE [LARGE SCALE GENOMIC DNA]</scope>
    <source>
        <strain evidence="2 3">LFN0009</strain>
    </source>
</reference>
<dbReference type="AlphaFoldDB" id="A0A8H6IWD2"/>
<accession>A0A8H6IWD2</accession>
<sequence length="110" mass="12185">MNTSTSSGIVDYSFPMWSKKHVGNWLDAFKPRRGSRSSISSSSSGSSSAPSSRKSSRSSSLASLFSRGTAEEQERLMPEVKRTPYVPKYAAKSFMRTTTTHEIRINSEIL</sequence>
<organism evidence="2 3">
    <name type="scientific">Colletotrichum sojae</name>
    <dbReference type="NCBI Taxonomy" id="2175907"/>
    <lineage>
        <taxon>Eukaryota</taxon>
        <taxon>Fungi</taxon>
        <taxon>Dikarya</taxon>
        <taxon>Ascomycota</taxon>
        <taxon>Pezizomycotina</taxon>
        <taxon>Sordariomycetes</taxon>
        <taxon>Hypocreomycetidae</taxon>
        <taxon>Glomerellales</taxon>
        <taxon>Glomerellaceae</taxon>
        <taxon>Colletotrichum</taxon>
        <taxon>Colletotrichum orchidearum species complex</taxon>
    </lineage>
</organism>
<proteinExistence type="predicted"/>
<dbReference type="EMBL" id="WIGN01000293">
    <property type="protein sequence ID" value="KAF6801139.1"/>
    <property type="molecule type" value="Genomic_DNA"/>
</dbReference>
<feature type="region of interest" description="Disordered" evidence="1">
    <location>
        <begin position="30"/>
        <end position="79"/>
    </location>
</feature>
<evidence type="ECO:0000256" key="1">
    <source>
        <dbReference type="SAM" id="MobiDB-lite"/>
    </source>
</evidence>
<feature type="compositionally biased region" description="Basic and acidic residues" evidence="1">
    <location>
        <begin position="69"/>
        <end position="79"/>
    </location>
</feature>
<evidence type="ECO:0000313" key="3">
    <source>
        <dbReference type="Proteomes" id="UP000652219"/>
    </source>
</evidence>